<evidence type="ECO:0000256" key="1">
    <source>
        <dbReference type="ARBA" id="ARBA00022679"/>
    </source>
</evidence>
<evidence type="ECO:0000313" key="3">
    <source>
        <dbReference type="Proteomes" id="UP000799437"/>
    </source>
</evidence>
<keyword evidence="2" id="KW-0489">Methyltransferase</keyword>
<dbReference type="PANTHER" id="PTHR43861">
    <property type="entry name" value="TRANS-ACONITATE 2-METHYLTRANSFERASE-RELATED"/>
    <property type="match status" value="1"/>
</dbReference>
<organism evidence="2 3">
    <name type="scientific">Pseudovirgaria hyperparasitica</name>
    <dbReference type="NCBI Taxonomy" id="470096"/>
    <lineage>
        <taxon>Eukaryota</taxon>
        <taxon>Fungi</taxon>
        <taxon>Dikarya</taxon>
        <taxon>Ascomycota</taxon>
        <taxon>Pezizomycotina</taxon>
        <taxon>Dothideomycetes</taxon>
        <taxon>Dothideomycetes incertae sedis</taxon>
        <taxon>Acrospermales</taxon>
        <taxon>Acrospermaceae</taxon>
        <taxon>Pseudovirgaria</taxon>
    </lineage>
</organism>
<dbReference type="Pfam" id="PF13489">
    <property type="entry name" value="Methyltransf_23"/>
    <property type="match status" value="1"/>
</dbReference>
<dbReference type="GO" id="GO:0032259">
    <property type="term" value="P:methylation"/>
    <property type="evidence" value="ECO:0007669"/>
    <property type="project" value="UniProtKB-KW"/>
</dbReference>
<accession>A0A6A6VU27</accession>
<gene>
    <name evidence="2" type="ORF">EJ05DRAFT_504947</name>
</gene>
<dbReference type="EMBL" id="ML996584">
    <property type="protein sequence ID" value="KAF2753296.1"/>
    <property type="molecule type" value="Genomic_DNA"/>
</dbReference>
<dbReference type="AlphaFoldDB" id="A0A6A6VU27"/>
<dbReference type="OrthoDB" id="3647at2759"/>
<dbReference type="PANTHER" id="PTHR43861:SF3">
    <property type="entry name" value="PUTATIVE (AFU_ORTHOLOGUE AFUA_2G14390)-RELATED"/>
    <property type="match status" value="1"/>
</dbReference>
<protein>
    <submittedName>
        <fullName evidence="2">S-adenosyl-L-methionine-dependent methyltransferase</fullName>
    </submittedName>
</protein>
<dbReference type="Gene3D" id="3.40.50.150">
    <property type="entry name" value="Vaccinia Virus protein VP39"/>
    <property type="match status" value="1"/>
</dbReference>
<dbReference type="GO" id="GO:0008757">
    <property type="term" value="F:S-adenosylmethionine-dependent methyltransferase activity"/>
    <property type="evidence" value="ECO:0007669"/>
    <property type="project" value="InterPro"/>
</dbReference>
<evidence type="ECO:0000313" key="2">
    <source>
        <dbReference type="EMBL" id="KAF2753296.1"/>
    </source>
</evidence>
<dbReference type="GeneID" id="54488695"/>
<keyword evidence="3" id="KW-1185">Reference proteome</keyword>
<keyword evidence="1 2" id="KW-0808">Transferase</keyword>
<dbReference type="CDD" id="cd02440">
    <property type="entry name" value="AdoMet_MTases"/>
    <property type="match status" value="1"/>
</dbReference>
<dbReference type="SUPFAM" id="SSF53335">
    <property type="entry name" value="S-adenosyl-L-methionine-dependent methyltransferases"/>
    <property type="match status" value="1"/>
</dbReference>
<name>A0A6A6VU27_9PEZI</name>
<dbReference type="RefSeq" id="XP_033595747.1">
    <property type="nucleotide sequence ID" value="XM_033747641.1"/>
</dbReference>
<reference evidence="2" key="1">
    <citation type="journal article" date="2020" name="Stud. Mycol.">
        <title>101 Dothideomycetes genomes: a test case for predicting lifestyles and emergence of pathogens.</title>
        <authorList>
            <person name="Haridas S."/>
            <person name="Albert R."/>
            <person name="Binder M."/>
            <person name="Bloem J."/>
            <person name="Labutti K."/>
            <person name="Salamov A."/>
            <person name="Andreopoulos B."/>
            <person name="Baker S."/>
            <person name="Barry K."/>
            <person name="Bills G."/>
            <person name="Bluhm B."/>
            <person name="Cannon C."/>
            <person name="Castanera R."/>
            <person name="Culley D."/>
            <person name="Daum C."/>
            <person name="Ezra D."/>
            <person name="Gonzalez J."/>
            <person name="Henrissat B."/>
            <person name="Kuo A."/>
            <person name="Liang C."/>
            <person name="Lipzen A."/>
            <person name="Lutzoni F."/>
            <person name="Magnuson J."/>
            <person name="Mondo S."/>
            <person name="Nolan M."/>
            <person name="Ohm R."/>
            <person name="Pangilinan J."/>
            <person name="Park H.-J."/>
            <person name="Ramirez L."/>
            <person name="Alfaro M."/>
            <person name="Sun H."/>
            <person name="Tritt A."/>
            <person name="Yoshinaga Y."/>
            <person name="Zwiers L.-H."/>
            <person name="Turgeon B."/>
            <person name="Goodwin S."/>
            <person name="Spatafora J."/>
            <person name="Crous P."/>
            <person name="Grigoriev I."/>
        </authorList>
    </citation>
    <scope>NUCLEOTIDE SEQUENCE</scope>
    <source>
        <strain evidence="2">CBS 121739</strain>
    </source>
</reference>
<sequence>MGIEDDNIKYFRDKVEWYDNNPKNKKVQEAVSKAFEDYHSWIGVNWITPEERLAESREVRLLDYACGTGIVTRRLGPHITHAIGIDITPEMVDAFNKKVSDAGIPLSNISAVTGNLLRDPVEPVELMQDKYFNFDIACIGLGFHHFEDPADAAKKLATRLKPGGVLLLIDLLSDDGTAFNDHDAVKSIQKHGFTESDMQKIYDNAGLSRFSFKVMDEKMVLEGKNGQNVSRTLFFARGEKLTG</sequence>
<dbReference type="Proteomes" id="UP000799437">
    <property type="component" value="Unassembled WGS sequence"/>
</dbReference>
<proteinExistence type="predicted"/>
<dbReference type="InterPro" id="IPR029063">
    <property type="entry name" value="SAM-dependent_MTases_sf"/>
</dbReference>